<dbReference type="AlphaFoldDB" id="A0AAV4TW37"/>
<dbReference type="Proteomes" id="UP001054837">
    <property type="component" value="Unassembled WGS sequence"/>
</dbReference>
<organism evidence="1 2">
    <name type="scientific">Caerostris darwini</name>
    <dbReference type="NCBI Taxonomy" id="1538125"/>
    <lineage>
        <taxon>Eukaryota</taxon>
        <taxon>Metazoa</taxon>
        <taxon>Ecdysozoa</taxon>
        <taxon>Arthropoda</taxon>
        <taxon>Chelicerata</taxon>
        <taxon>Arachnida</taxon>
        <taxon>Araneae</taxon>
        <taxon>Araneomorphae</taxon>
        <taxon>Entelegynae</taxon>
        <taxon>Araneoidea</taxon>
        <taxon>Araneidae</taxon>
        <taxon>Caerostris</taxon>
    </lineage>
</organism>
<dbReference type="EMBL" id="BPLQ01010332">
    <property type="protein sequence ID" value="GIY50010.1"/>
    <property type="molecule type" value="Genomic_DNA"/>
</dbReference>
<name>A0AAV4TW37_9ARAC</name>
<sequence length="103" mass="11966">MLYYNFLLSTSSHPKSTKPSKLSLLVLESDNTTEHGLTHRRRTRSFCCLSLKYQRNAYKHREKINRPLLLREKHASSAKASPILRSFSSFIPSVMSRRERSPS</sequence>
<proteinExistence type="predicted"/>
<keyword evidence="2" id="KW-1185">Reference proteome</keyword>
<accession>A0AAV4TW37</accession>
<evidence type="ECO:0000313" key="1">
    <source>
        <dbReference type="EMBL" id="GIY50010.1"/>
    </source>
</evidence>
<evidence type="ECO:0000313" key="2">
    <source>
        <dbReference type="Proteomes" id="UP001054837"/>
    </source>
</evidence>
<comment type="caution">
    <text evidence="1">The sequence shown here is derived from an EMBL/GenBank/DDBJ whole genome shotgun (WGS) entry which is preliminary data.</text>
</comment>
<gene>
    <name evidence="1" type="ORF">CDAR_377781</name>
</gene>
<reference evidence="1 2" key="1">
    <citation type="submission" date="2021-06" db="EMBL/GenBank/DDBJ databases">
        <title>Caerostris darwini draft genome.</title>
        <authorList>
            <person name="Kono N."/>
            <person name="Arakawa K."/>
        </authorList>
    </citation>
    <scope>NUCLEOTIDE SEQUENCE [LARGE SCALE GENOMIC DNA]</scope>
</reference>
<protein>
    <submittedName>
        <fullName evidence="1">Uncharacterized protein</fullName>
    </submittedName>
</protein>